<dbReference type="Proteomes" id="UP000020218">
    <property type="component" value="Unassembled WGS sequence"/>
</dbReference>
<proteinExistence type="predicted"/>
<dbReference type="STRING" id="1454001.AW08_01865"/>
<dbReference type="AlphaFoldDB" id="A0A011MCX9"/>
<evidence type="ECO:0000313" key="2">
    <source>
        <dbReference type="Proteomes" id="UP000020218"/>
    </source>
</evidence>
<evidence type="ECO:0000313" key="1">
    <source>
        <dbReference type="EMBL" id="EXI67603.1"/>
    </source>
</evidence>
<protein>
    <submittedName>
        <fullName evidence="1">Uncharacterized protein</fullName>
    </submittedName>
</protein>
<organism evidence="1 2">
    <name type="scientific">Candidatus Accumulibacter adjunctus</name>
    <dbReference type="NCBI Taxonomy" id="1454001"/>
    <lineage>
        <taxon>Bacteria</taxon>
        <taxon>Pseudomonadati</taxon>
        <taxon>Pseudomonadota</taxon>
        <taxon>Betaproteobacteria</taxon>
        <taxon>Candidatus Accumulibacter</taxon>
    </lineage>
</organism>
<sequence>MKTDLSREQMMMIVERARYQRSIAAGDMVVSVTRRALSSLARWTDRFLHALLMSPTARQ</sequence>
<name>A0A011MCX9_9PROT</name>
<dbReference type="PATRIC" id="fig|1454001.3.peg.1864"/>
<comment type="caution">
    <text evidence="1">The sequence shown here is derived from an EMBL/GenBank/DDBJ whole genome shotgun (WGS) entry which is preliminary data.</text>
</comment>
<keyword evidence="2" id="KW-1185">Reference proteome</keyword>
<reference evidence="1" key="1">
    <citation type="submission" date="2014-02" db="EMBL/GenBank/DDBJ databases">
        <title>Expanding our view of genomic diversity in Candidatus Accumulibacter clades.</title>
        <authorList>
            <person name="Skennerton C.T."/>
            <person name="Barr J.J."/>
            <person name="Slater F.R."/>
            <person name="Bond P.L."/>
            <person name="Tyson G.W."/>
        </authorList>
    </citation>
    <scope>NUCLEOTIDE SEQUENCE [LARGE SCALE GENOMIC DNA]</scope>
</reference>
<gene>
    <name evidence="1" type="ORF">AW08_01865</name>
</gene>
<dbReference type="EMBL" id="JFAX01000009">
    <property type="protein sequence ID" value="EXI67603.1"/>
    <property type="molecule type" value="Genomic_DNA"/>
</dbReference>
<accession>A0A011MCX9</accession>